<dbReference type="GO" id="GO:0004197">
    <property type="term" value="F:cysteine-type endopeptidase activity"/>
    <property type="evidence" value="ECO:0000318"/>
    <property type="project" value="GO_Central"/>
</dbReference>
<reference evidence="2" key="2">
    <citation type="journal article" date="2007" name="Science">
        <title>Draft genome sequence of the sexually transmitted pathogen Trichomonas vaginalis.</title>
        <authorList>
            <person name="Carlton J.M."/>
            <person name="Hirt R.P."/>
            <person name="Silva J.C."/>
            <person name="Delcher A.L."/>
            <person name="Schatz M."/>
            <person name="Zhao Q."/>
            <person name="Wortman J.R."/>
            <person name="Bidwell S.L."/>
            <person name="Alsmark U.C.M."/>
            <person name="Besteiro S."/>
            <person name="Sicheritz-Ponten T."/>
            <person name="Noel C.J."/>
            <person name="Dacks J.B."/>
            <person name="Foster P.G."/>
            <person name="Simillion C."/>
            <person name="Van de Peer Y."/>
            <person name="Miranda-Saavedra D."/>
            <person name="Barton G.J."/>
            <person name="Westrop G.D."/>
            <person name="Mueller S."/>
            <person name="Dessi D."/>
            <person name="Fiori P.L."/>
            <person name="Ren Q."/>
            <person name="Paulsen I."/>
            <person name="Zhang H."/>
            <person name="Bastida-Corcuera F.D."/>
            <person name="Simoes-Barbosa A."/>
            <person name="Brown M.T."/>
            <person name="Hayes R.D."/>
            <person name="Mukherjee M."/>
            <person name="Okumura C.Y."/>
            <person name="Schneider R."/>
            <person name="Smith A.J."/>
            <person name="Vanacova S."/>
            <person name="Villalvazo M."/>
            <person name="Haas B.J."/>
            <person name="Pertea M."/>
            <person name="Feldblyum T.V."/>
            <person name="Utterback T.R."/>
            <person name="Shu C.L."/>
            <person name="Osoegawa K."/>
            <person name="de Jong P.J."/>
            <person name="Hrdy I."/>
            <person name="Horvathova L."/>
            <person name="Zubacova Z."/>
            <person name="Dolezal P."/>
            <person name="Malik S.B."/>
            <person name="Logsdon J.M. Jr."/>
            <person name="Henze K."/>
            <person name="Gupta A."/>
            <person name="Wang C.C."/>
            <person name="Dunne R.L."/>
            <person name="Upcroft J.A."/>
            <person name="Upcroft P."/>
            <person name="White O."/>
            <person name="Salzberg S.L."/>
            <person name="Tang P."/>
            <person name="Chiu C.-H."/>
            <person name="Lee Y.-S."/>
            <person name="Embley T.M."/>
            <person name="Coombs G.H."/>
            <person name="Mottram J.C."/>
            <person name="Tachezy J."/>
            <person name="Fraser-Liggett C.M."/>
            <person name="Johnson P.J."/>
        </authorList>
    </citation>
    <scope>NUCLEOTIDE SEQUENCE [LARGE SCALE GENOMIC DNA]</scope>
    <source>
        <strain evidence="2">G3</strain>
    </source>
</reference>
<dbReference type="KEGG" id="tva:4750344"/>
<dbReference type="OrthoDB" id="10437944at2759"/>
<dbReference type="InterPro" id="IPR000668">
    <property type="entry name" value="Peptidase_C1A_C"/>
</dbReference>
<feature type="domain" description="Peptidase C1A papain C-terminal" evidence="1">
    <location>
        <begin position="83"/>
        <end position="290"/>
    </location>
</feature>
<name>A2FR42_TRIV3</name>
<evidence type="ECO:0000313" key="2">
    <source>
        <dbReference type="EMBL" id="EAX92631.1"/>
    </source>
</evidence>
<keyword evidence="3" id="KW-1185">Reference proteome</keyword>
<protein>
    <recommendedName>
        <fullName evidence="1">Peptidase C1A papain C-terminal domain-containing protein</fullName>
    </recommendedName>
</protein>
<dbReference type="SUPFAM" id="SSF54001">
    <property type="entry name" value="Cysteine proteinases"/>
    <property type="match status" value="1"/>
</dbReference>
<dbReference type="Proteomes" id="UP000001542">
    <property type="component" value="Unassembled WGS sequence"/>
</dbReference>
<gene>
    <name evidence="2" type="ORF">TVAG_421550</name>
</gene>
<dbReference type="STRING" id="5722.A2FR42"/>
<evidence type="ECO:0000313" key="3">
    <source>
        <dbReference type="Proteomes" id="UP000001542"/>
    </source>
</evidence>
<sequence length="368" mass="40937">MVDKINSNSNSSFKAHLYPKFAKMTIKDAKRFLTPVRSPPKKQGSAIPVGADETRYKGNKNFIFAGIWQQDLSTTDEKTYNVPIYDVTNLCSSWAPSVTSAMSVSVGRWANRFMNFSLQFVLDCDILGDACIERSALNAYSLFWKTKIPEASRWDDPNSNTSPRKSNLQAPVSSLTSEICLNPTGCYPGTTGCSRSYALTGSCDPSDDENKCPIYFLYNWRWIKSHLFEVGPVTSSVLVQSQFFSYDGGVYSSADATGEILGMLDVTIYGWGQEDTSVDPTATKKRWWWISPHLGCDFGIAYDDISSSDSAYTISNVAARHVNGGTNCAKGFMKFNRRFDDSLIESFAIGPTPYNFIPGEWLVQQQAQ</sequence>
<dbReference type="FunFam" id="3.90.70.10:FF:000301">
    <property type="entry name" value="Uncharacterized protein"/>
    <property type="match status" value="1"/>
</dbReference>
<evidence type="ECO:0000259" key="1">
    <source>
        <dbReference type="Pfam" id="PF00112"/>
    </source>
</evidence>
<dbReference type="Pfam" id="PF00112">
    <property type="entry name" value="Peptidase_C1"/>
    <property type="match status" value="1"/>
</dbReference>
<dbReference type="SMR" id="A2FR42"/>
<dbReference type="EMBL" id="DS113956">
    <property type="protein sequence ID" value="EAX92631.1"/>
    <property type="molecule type" value="Genomic_DNA"/>
</dbReference>
<dbReference type="Gene3D" id="3.90.70.10">
    <property type="entry name" value="Cysteine proteinases"/>
    <property type="match status" value="1"/>
</dbReference>
<dbReference type="InterPro" id="IPR038765">
    <property type="entry name" value="Papain-like_cys_pep_sf"/>
</dbReference>
<dbReference type="VEuPathDB" id="TrichDB:TVAGG3_0030650"/>
<dbReference type="GO" id="GO:0005615">
    <property type="term" value="C:extracellular space"/>
    <property type="evidence" value="ECO:0000318"/>
    <property type="project" value="GO_Central"/>
</dbReference>
<reference evidence="2" key="1">
    <citation type="submission" date="2006-10" db="EMBL/GenBank/DDBJ databases">
        <authorList>
            <person name="Amadeo P."/>
            <person name="Zhao Q."/>
            <person name="Wortman J."/>
            <person name="Fraser-Liggett C."/>
            <person name="Carlton J."/>
        </authorList>
    </citation>
    <scope>NUCLEOTIDE SEQUENCE</scope>
    <source>
        <strain evidence="2">G3</strain>
    </source>
</reference>
<proteinExistence type="predicted"/>
<dbReference type="RefSeq" id="XP_001305561.1">
    <property type="nucleotide sequence ID" value="XM_001305560.1"/>
</dbReference>
<dbReference type="InParanoid" id="A2FR42"/>
<accession>A2FR42</accession>
<dbReference type="GO" id="GO:0005764">
    <property type="term" value="C:lysosome"/>
    <property type="evidence" value="ECO:0000318"/>
    <property type="project" value="GO_Central"/>
</dbReference>
<dbReference type="GO" id="GO:0051603">
    <property type="term" value="P:proteolysis involved in protein catabolic process"/>
    <property type="evidence" value="ECO:0000318"/>
    <property type="project" value="GO_Central"/>
</dbReference>
<organism evidence="2 3">
    <name type="scientific">Trichomonas vaginalis (strain ATCC PRA-98 / G3)</name>
    <dbReference type="NCBI Taxonomy" id="412133"/>
    <lineage>
        <taxon>Eukaryota</taxon>
        <taxon>Metamonada</taxon>
        <taxon>Parabasalia</taxon>
        <taxon>Trichomonadida</taxon>
        <taxon>Trichomonadidae</taxon>
        <taxon>Trichomonas</taxon>
    </lineage>
</organism>
<dbReference type="VEuPathDB" id="TrichDB:TVAG_421550"/>
<dbReference type="AlphaFoldDB" id="A2FR42"/>